<dbReference type="SUPFAM" id="SSF103481">
    <property type="entry name" value="Multidrug resistance efflux transporter EmrE"/>
    <property type="match status" value="2"/>
</dbReference>
<keyword evidence="11" id="KW-1185">Reference proteome</keyword>
<evidence type="ECO:0000256" key="3">
    <source>
        <dbReference type="ARBA" id="ARBA00022475"/>
    </source>
</evidence>
<dbReference type="InterPro" id="IPR051258">
    <property type="entry name" value="Diverse_Substrate_Transporter"/>
</dbReference>
<proteinExistence type="inferred from homology"/>
<dbReference type="Pfam" id="PF00892">
    <property type="entry name" value="EamA"/>
    <property type="match status" value="2"/>
</dbReference>
<evidence type="ECO:0000259" key="9">
    <source>
        <dbReference type="Pfam" id="PF00892"/>
    </source>
</evidence>
<feature type="domain" description="EamA" evidence="9">
    <location>
        <begin position="22"/>
        <end position="151"/>
    </location>
</feature>
<feature type="region of interest" description="Disordered" evidence="7">
    <location>
        <begin position="302"/>
        <end position="331"/>
    </location>
</feature>
<comment type="subcellular location">
    <subcellularLocation>
        <location evidence="1">Cell membrane</location>
        <topology evidence="1">Multi-pass membrane protein</topology>
    </subcellularLocation>
</comment>
<evidence type="ECO:0000256" key="5">
    <source>
        <dbReference type="ARBA" id="ARBA00022989"/>
    </source>
</evidence>
<dbReference type="OrthoDB" id="3182968at2"/>
<dbReference type="Proteomes" id="UP000440096">
    <property type="component" value="Unassembled WGS sequence"/>
</dbReference>
<keyword evidence="5 8" id="KW-1133">Transmembrane helix</keyword>
<dbReference type="GO" id="GO:0005886">
    <property type="term" value="C:plasma membrane"/>
    <property type="evidence" value="ECO:0007669"/>
    <property type="project" value="UniProtKB-SubCell"/>
</dbReference>
<evidence type="ECO:0000256" key="6">
    <source>
        <dbReference type="ARBA" id="ARBA00023136"/>
    </source>
</evidence>
<feature type="transmembrane region" description="Helical" evidence="8">
    <location>
        <begin position="162"/>
        <end position="181"/>
    </location>
</feature>
<dbReference type="InterPro" id="IPR037185">
    <property type="entry name" value="EmrE-like"/>
</dbReference>
<evidence type="ECO:0000256" key="1">
    <source>
        <dbReference type="ARBA" id="ARBA00004651"/>
    </source>
</evidence>
<evidence type="ECO:0000256" key="4">
    <source>
        <dbReference type="ARBA" id="ARBA00022692"/>
    </source>
</evidence>
<dbReference type="Gene3D" id="1.10.3730.20">
    <property type="match status" value="1"/>
</dbReference>
<evidence type="ECO:0000313" key="10">
    <source>
        <dbReference type="EMBL" id="MTD57016.1"/>
    </source>
</evidence>
<evidence type="ECO:0000256" key="2">
    <source>
        <dbReference type="ARBA" id="ARBA00007362"/>
    </source>
</evidence>
<comment type="similarity">
    <text evidence="2">Belongs to the EamA transporter family.</text>
</comment>
<feature type="transmembrane region" description="Helical" evidence="8">
    <location>
        <begin position="108"/>
        <end position="128"/>
    </location>
</feature>
<gene>
    <name evidence="10" type="ORF">GKO32_24015</name>
</gene>
<feature type="transmembrane region" description="Helical" evidence="8">
    <location>
        <begin position="273"/>
        <end position="291"/>
    </location>
</feature>
<dbReference type="PANTHER" id="PTHR42920">
    <property type="entry name" value="OS03G0707200 PROTEIN-RELATED"/>
    <property type="match status" value="1"/>
</dbReference>
<dbReference type="EMBL" id="WMBA01000042">
    <property type="protein sequence ID" value="MTD57016.1"/>
    <property type="molecule type" value="Genomic_DNA"/>
</dbReference>
<feature type="transmembrane region" description="Helical" evidence="8">
    <location>
        <begin position="188"/>
        <end position="207"/>
    </location>
</feature>
<dbReference type="InterPro" id="IPR000620">
    <property type="entry name" value="EamA_dom"/>
</dbReference>
<feature type="transmembrane region" description="Helical" evidence="8">
    <location>
        <begin position="20"/>
        <end position="40"/>
    </location>
</feature>
<sequence length="331" mass="34589">MTTQPAEAVPEVHVSRRPSLLALLALVGVTAVWGGTFVVVKDVTRDVSPMDFLAVRFLIATAALAALRPRAVFTLSRKQLGHGVLLGLALGSAYLAQTCGQQYTSASMSGFITGMSVVCTPVLAGLLLRHRIGRGTWGAVAMATVGLGVLSLRGFAIGPGEGLTLLCALFFALHIVGLSEWSTARDAHALTVVQLGVVAVLCLVLGAPDGIDVPGEESFWLPVIGLAVVATAAAYLVQTWAQARLPASAAAVVLTLEPVFAGFFGVLVAHDELSPRILLGAALVVGAMYLAEFRSAATKPEATRQSWESACPDLSVPSEYPRRPTSKPRGR</sequence>
<feature type="transmembrane region" description="Helical" evidence="8">
    <location>
        <begin position="219"/>
        <end position="237"/>
    </location>
</feature>
<feature type="transmembrane region" description="Helical" evidence="8">
    <location>
        <begin position="80"/>
        <end position="96"/>
    </location>
</feature>
<feature type="transmembrane region" description="Helical" evidence="8">
    <location>
        <begin position="135"/>
        <end position="156"/>
    </location>
</feature>
<organism evidence="10 11">
    <name type="scientific">Amycolatopsis pithecellobii</name>
    <dbReference type="NCBI Taxonomy" id="664692"/>
    <lineage>
        <taxon>Bacteria</taxon>
        <taxon>Bacillati</taxon>
        <taxon>Actinomycetota</taxon>
        <taxon>Actinomycetes</taxon>
        <taxon>Pseudonocardiales</taxon>
        <taxon>Pseudonocardiaceae</taxon>
        <taxon>Amycolatopsis</taxon>
    </lineage>
</organism>
<dbReference type="PANTHER" id="PTHR42920:SF5">
    <property type="entry name" value="EAMA DOMAIN-CONTAINING PROTEIN"/>
    <property type="match status" value="1"/>
</dbReference>
<dbReference type="AlphaFoldDB" id="A0A6N7Z8R9"/>
<comment type="caution">
    <text evidence="10">The sequence shown here is derived from an EMBL/GenBank/DDBJ whole genome shotgun (WGS) entry which is preliminary data.</text>
</comment>
<evidence type="ECO:0000313" key="11">
    <source>
        <dbReference type="Proteomes" id="UP000440096"/>
    </source>
</evidence>
<keyword evidence="4 8" id="KW-0812">Transmembrane</keyword>
<feature type="transmembrane region" description="Helical" evidence="8">
    <location>
        <begin position="249"/>
        <end position="267"/>
    </location>
</feature>
<accession>A0A6N7Z8R9</accession>
<name>A0A6N7Z8R9_9PSEU</name>
<keyword evidence="6 8" id="KW-0472">Membrane</keyword>
<protein>
    <submittedName>
        <fullName evidence="10">EamA family transporter</fullName>
    </submittedName>
</protein>
<feature type="domain" description="EamA" evidence="9">
    <location>
        <begin position="160"/>
        <end position="290"/>
    </location>
</feature>
<evidence type="ECO:0000256" key="8">
    <source>
        <dbReference type="SAM" id="Phobius"/>
    </source>
</evidence>
<reference evidence="10 11" key="1">
    <citation type="submission" date="2019-11" db="EMBL/GenBank/DDBJ databases">
        <title>Draft genome of Amycolatopsis RM579.</title>
        <authorList>
            <person name="Duangmal K."/>
            <person name="Mingma R."/>
        </authorList>
    </citation>
    <scope>NUCLEOTIDE SEQUENCE [LARGE SCALE GENOMIC DNA]</scope>
    <source>
        <strain evidence="10 11">RM579</strain>
    </source>
</reference>
<feature type="transmembrane region" description="Helical" evidence="8">
    <location>
        <begin position="52"/>
        <end position="68"/>
    </location>
</feature>
<evidence type="ECO:0000256" key="7">
    <source>
        <dbReference type="SAM" id="MobiDB-lite"/>
    </source>
</evidence>
<keyword evidence="3" id="KW-1003">Cell membrane</keyword>
<dbReference type="RefSeq" id="WP_154759157.1">
    <property type="nucleotide sequence ID" value="NZ_WMBA01000042.1"/>
</dbReference>